<dbReference type="PANTHER" id="PTHR19879:SF9">
    <property type="entry name" value="TRANSCRIPTION INITIATION FACTOR TFIID SUBUNIT 5"/>
    <property type="match status" value="1"/>
</dbReference>
<dbReference type="Gene3D" id="2.130.10.10">
    <property type="entry name" value="YVTN repeat-like/Quinoprotein amine dehydrogenase"/>
    <property type="match status" value="2"/>
</dbReference>
<sequence>MPPLPNDMRRALITSAALFCATTGAADEFFTLQGHGGPIMGIAVSETDQIATVSFDNAVGLWSGSDPLWFDGHEAAVNAVLFAPDGTVYSAGDDFTLRVWAADGTAQAVRDGHRGKVVSLALSPDGTLVASASWDGSIGLWPVDGSEPRFLTGHGGPVNDVAFSQDGRGLYSASADGSIRLWDLETGSERQRVIEHGFGVNELELNEDAGWLAYGAVDGGTRVLDLASGDTLADLTLERRPILAMATSPDGDLLAVGDGEGYIMVVETPEWRIARDFRATERGPVWALAFSRDGGNIHAGGLDPRLYSWPIAAMDEADPMATGSPGFLAAADTMPNGERQFMRKCSICHTLTPGSARRAGPSLYDLFGRRAGTVEDYSYSDALDGSTIIWDEDTIDALFDIGPEHYIPGTKMPMQRITGAQDRADLVTYLRTETAPEESSQ</sequence>
<evidence type="ECO:0000256" key="2">
    <source>
        <dbReference type="ARBA" id="ARBA00022574"/>
    </source>
</evidence>
<dbReference type="InterPro" id="IPR009056">
    <property type="entry name" value="Cyt_c-like_dom"/>
</dbReference>
<keyword evidence="2 8" id="KW-0853">WD repeat</keyword>
<gene>
    <name evidence="12" type="ORF">GCM10011363_41690</name>
</gene>
<keyword evidence="7 9" id="KW-0408">Iron</keyword>
<dbReference type="SMART" id="SM00320">
    <property type="entry name" value="WD40"/>
    <property type="match status" value="7"/>
</dbReference>
<feature type="signal peptide" evidence="10">
    <location>
        <begin position="1"/>
        <end position="26"/>
    </location>
</feature>
<keyword evidence="4 9" id="KW-0479">Metal-binding</keyword>
<dbReference type="InterPro" id="IPR019775">
    <property type="entry name" value="WD40_repeat_CS"/>
</dbReference>
<keyword evidence="10" id="KW-0732">Signal</keyword>
<evidence type="ECO:0000256" key="10">
    <source>
        <dbReference type="SAM" id="SignalP"/>
    </source>
</evidence>
<dbReference type="EMBL" id="BMFC01000018">
    <property type="protein sequence ID" value="GGC20683.1"/>
    <property type="molecule type" value="Genomic_DNA"/>
</dbReference>
<keyword evidence="1" id="KW-0813">Transport</keyword>
<feature type="repeat" description="WD" evidence="8">
    <location>
        <begin position="110"/>
        <end position="141"/>
    </location>
</feature>
<dbReference type="InterPro" id="IPR001680">
    <property type="entry name" value="WD40_rpt"/>
</dbReference>
<dbReference type="InterPro" id="IPR015943">
    <property type="entry name" value="WD40/YVTN_repeat-like_dom_sf"/>
</dbReference>
<evidence type="ECO:0000313" key="12">
    <source>
        <dbReference type="EMBL" id="GGC20683.1"/>
    </source>
</evidence>
<accession>A0ABQ1LCH9</accession>
<protein>
    <recommendedName>
        <fullName evidence="11">Cytochrome c domain-containing protein</fullName>
    </recommendedName>
</protein>
<evidence type="ECO:0000256" key="5">
    <source>
        <dbReference type="ARBA" id="ARBA00022737"/>
    </source>
</evidence>
<keyword evidence="5" id="KW-0677">Repeat</keyword>
<dbReference type="CDD" id="cd00200">
    <property type="entry name" value="WD40"/>
    <property type="match status" value="1"/>
</dbReference>
<evidence type="ECO:0000259" key="11">
    <source>
        <dbReference type="PROSITE" id="PS51007"/>
    </source>
</evidence>
<evidence type="ECO:0000256" key="6">
    <source>
        <dbReference type="ARBA" id="ARBA00022982"/>
    </source>
</evidence>
<dbReference type="Gene3D" id="1.10.760.10">
    <property type="entry name" value="Cytochrome c-like domain"/>
    <property type="match status" value="1"/>
</dbReference>
<feature type="repeat" description="WD" evidence="8">
    <location>
        <begin position="32"/>
        <end position="63"/>
    </location>
</feature>
<evidence type="ECO:0000256" key="9">
    <source>
        <dbReference type="PROSITE-ProRule" id="PRU00433"/>
    </source>
</evidence>
<comment type="caution">
    <text evidence="12">The sequence shown here is derived from an EMBL/GenBank/DDBJ whole genome shotgun (WGS) entry which is preliminary data.</text>
</comment>
<feature type="chain" id="PRO_5047245653" description="Cytochrome c domain-containing protein" evidence="10">
    <location>
        <begin position="27"/>
        <end position="441"/>
    </location>
</feature>
<dbReference type="InterPro" id="IPR036322">
    <property type="entry name" value="WD40_repeat_dom_sf"/>
</dbReference>
<dbReference type="PRINTS" id="PR00604">
    <property type="entry name" value="CYTCHRMECIAB"/>
</dbReference>
<dbReference type="PROSITE" id="PS51007">
    <property type="entry name" value="CYTC"/>
    <property type="match status" value="1"/>
</dbReference>
<evidence type="ECO:0000313" key="13">
    <source>
        <dbReference type="Proteomes" id="UP000645462"/>
    </source>
</evidence>
<evidence type="ECO:0000256" key="8">
    <source>
        <dbReference type="PROSITE-ProRule" id="PRU00221"/>
    </source>
</evidence>
<dbReference type="PROSITE" id="PS50294">
    <property type="entry name" value="WD_REPEATS_REGION"/>
    <property type="match status" value="3"/>
</dbReference>
<keyword evidence="6" id="KW-0249">Electron transport</keyword>
<evidence type="ECO:0000256" key="4">
    <source>
        <dbReference type="ARBA" id="ARBA00022723"/>
    </source>
</evidence>
<evidence type="ECO:0000256" key="1">
    <source>
        <dbReference type="ARBA" id="ARBA00022448"/>
    </source>
</evidence>
<proteinExistence type="predicted"/>
<keyword evidence="13" id="KW-1185">Reference proteome</keyword>
<dbReference type="Pfam" id="PF00400">
    <property type="entry name" value="WD40"/>
    <property type="match status" value="4"/>
</dbReference>
<feature type="repeat" description="WD" evidence="8">
    <location>
        <begin position="70"/>
        <end position="100"/>
    </location>
</feature>
<evidence type="ECO:0000256" key="3">
    <source>
        <dbReference type="ARBA" id="ARBA00022617"/>
    </source>
</evidence>
<organism evidence="12 13">
    <name type="scientific">Marivita lacus</name>
    <dbReference type="NCBI Taxonomy" id="1323742"/>
    <lineage>
        <taxon>Bacteria</taxon>
        <taxon>Pseudomonadati</taxon>
        <taxon>Pseudomonadota</taxon>
        <taxon>Alphaproteobacteria</taxon>
        <taxon>Rhodobacterales</taxon>
        <taxon>Roseobacteraceae</taxon>
        <taxon>Marivita</taxon>
    </lineage>
</organism>
<dbReference type="Pfam" id="PF00034">
    <property type="entry name" value="Cytochrom_C"/>
    <property type="match status" value="1"/>
</dbReference>
<dbReference type="InterPro" id="IPR002327">
    <property type="entry name" value="Cyt_c_1A/1B"/>
</dbReference>
<evidence type="ECO:0000256" key="7">
    <source>
        <dbReference type="ARBA" id="ARBA00023004"/>
    </source>
</evidence>
<keyword evidence="3 9" id="KW-0349">Heme</keyword>
<dbReference type="PANTHER" id="PTHR19879">
    <property type="entry name" value="TRANSCRIPTION INITIATION FACTOR TFIID"/>
    <property type="match status" value="1"/>
</dbReference>
<dbReference type="InterPro" id="IPR036909">
    <property type="entry name" value="Cyt_c-like_dom_sf"/>
</dbReference>
<dbReference type="PROSITE" id="PS00678">
    <property type="entry name" value="WD_REPEATS_1"/>
    <property type="match status" value="1"/>
</dbReference>
<name>A0ABQ1LCH9_9RHOB</name>
<dbReference type="PROSITE" id="PS50082">
    <property type="entry name" value="WD_REPEATS_2"/>
    <property type="match status" value="4"/>
</dbReference>
<dbReference type="SUPFAM" id="SSF46626">
    <property type="entry name" value="Cytochrome c"/>
    <property type="match status" value="1"/>
</dbReference>
<feature type="domain" description="Cytochrome c" evidence="11">
    <location>
        <begin position="332"/>
        <end position="434"/>
    </location>
</feature>
<reference evidence="13" key="1">
    <citation type="journal article" date="2019" name="Int. J. Syst. Evol. Microbiol.">
        <title>The Global Catalogue of Microorganisms (GCM) 10K type strain sequencing project: providing services to taxonomists for standard genome sequencing and annotation.</title>
        <authorList>
            <consortium name="The Broad Institute Genomics Platform"/>
            <consortium name="The Broad Institute Genome Sequencing Center for Infectious Disease"/>
            <person name="Wu L."/>
            <person name="Ma J."/>
        </authorList>
    </citation>
    <scope>NUCLEOTIDE SEQUENCE [LARGE SCALE GENOMIC DNA]</scope>
    <source>
        <strain evidence="13">CGMCC 1.12478</strain>
    </source>
</reference>
<dbReference type="SUPFAM" id="SSF50978">
    <property type="entry name" value="WD40 repeat-like"/>
    <property type="match status" value="1"/>
</dbReference>
<dbReference type="Proteomes" id="UP000645462">
    <property type="component" value="Unassembled WGS sequence"/>
</dbReference>
<feature type="repeat" description="WD" evidence="8">
    <location>
        <begin position="151"/>
        <end position="192"/>
    </location>
</feature>